<dbReference type="GO" id="GO:0003677">
    <property type="term" value="F:DNA binding"/>
    <property type="evidence" value="ECO:0007669"/>
    <property type="project" value="UniProtKB-KW"/>
</dbReference>
<comment type="function">
    <text evidence="33">Nucleocapsid protein p11 (NC) forms the nucleocore that coats the retro-elements dimeric RNA. Binds these RNAs through its zinc fingers. Promotes primer tRNA(i)-Met annealing to the multipartite primer-binding site (PBS), dimerization of Ty3 RNA and initiation of reverse transcription.</text>
</comment>
<comment type="subcellular location">
    <subcellularLocation>
        <location evidence="4">Cytoplasm</location>
    </subcellularLocation>
    <subcellularLocation>
        <location evidence="3">Nucleus</location>
    </subcellularLocation>
</comment>
<evidence type="ECO:0000256" key="5">
    <source>
        <dbReference type="ARBA" id="ARBA00012493"/>
    </source>
</evidence>
<evidence type="ECO:0000256" key="18">
    <source>
        <dbReference type="ARBA" id="ARBA00022801"/>
    </source>
</evidence>
<evidence type="ECO:0000256" key="32">
    <source>
        <dbReference type="ARBA" id="ARBA00025615"/>
    </source>
</evidence>
<evidence type="ECO:0000256" key="4">
    <source>
        <dbReference type="ARBA" id="ARBA00004496"/>
    </source>
</evidence>
<dbReference type="InterPro" id="IPR041373">
    <property type="entry name" value="RT_RNaseH"/>
</dbReference>
<evidence type="ECO:0000256" key="1">
    <source>
        <dbReference type="ARBA" id="ARBA00000077"/>
    </source>
</evidence>
<dbReference type="InterPro" id="IPR021109">
    <property type="entry name" value="Peptidase_aspartic_dom_sf"/>
</dbReference>
<keyword evidence="18" id="KW-0378">Hydrolase</keyword>
<comment type="subunit">
    <text evidence="35">The protease is a homodimer, whose active site consists of two apposed aspartic acid residues.</text>
</comment>
<comment type="function">
    <text evidence="32">Integrase (IN) targets the VLP to the nucleus, where a subparticle preintegration complex (PIC) containing at least integrase and the newly synthesized dsDNA copy of the retrotransposon must transit the nuclear membrane. Once in the nucleus, integrase performs the integration of the dsDNA into the host genome.</text>
</comment>
<keyword evidence="17" id="KW-0863">Zinc-finger</keyword>
<evidence type="ECO:0000256" key="35">
    <source>
        <dbReference type="ARBA" id="ARBA00063849"/>
    </source>
</evidence>
<dbReference type="SUPFAM" id="SSF56672">
    <property type="entry name" value="DNA/RNA polymerases"/>
    <property type="match status" value="1"/>
</dbReference>
<dbReference type="Gene3D" id="1.10.340.70">
    <property type="match status" value="1"/>
</dbReference>
<dbReference type="InterPro" id="IPR001584">
    <property type="entry name" value="Integrase_cat-core"/>
</dbReference>
<dbReference type="GO" id="GO:0005524">
    <property type="term" value="F:ATP binding"/>
    <property type="evidence" value="ECO:0007669"/>
    <property type="project" value="UniProtKB-KW"/>
</dbReference>
<accession>L7LY95</accession>
<evidence type="ECO:0000256" key="25">
    <source>
        <dbReference type="ARBA" id="ARBA00022932"/>
    </source>
</evidence>
<feature type="domain" description="Integrase catalytic" evidence="38">
    <location>
        <begin position="861"/>
        <end position="1020"/>
    </location>
</feature>
<protein>
    <recommendedName>
        <fullName evidence="5">RNA-directed DNA polymerase</fullName>
        <ecNumber evidence="5">2.7.7.49</ecNumber>
    </recommendedName>
    <alternativeName>
        <fullName evidence="36">Gag3-Pol3</fullName>
    </alternativeName>
</protein>
<evidence type="ECO:0000256" key="31">
    <source>
        <dbReference type="ARBA" id="ARBA00025590"/>
    </source>
</evidence>
<dbReference type="GO" id="GO:0006508">
    <property type="term" value="P:proteolysis"/>
    <property type="evidence" value="ECO:0007669"/>
    <property type="project" value="UniProtKB-KW"/>
</dbReference>
<dbReference type="Pfam" id="PF22938">
    <property type="entry name" value="Integrase_p58_C"/>
    <property type="match status" value="1"/>
</dbReference>
<dbReference type="GO" id="GO:0015074">
    <property type="term" value="P:DNA integration"/>
    <property type="evidence" value="ECO:0007669"/>
    <property type="project" value="UniProtKB-KW"/>
</dbReference>
<dbReference type="PANTHER" id="PTHR37984">
    <property type="entry name" value="PROTEIN CBG26694"/>
    <property type="match status" value="1"/>
</dbReference>
<dbReference type="Pfam" id="PF08284">
    <property type="entry name" value="RVP_2"/>
    <property type="match status" value="1"/>
</dbReference>
<keyword evidence="22" id="KW-0694">RNA-binding</keyword>
<keyword evidence="29" id="KW-0539">Nucleus</keyword>
<dbReference type="Pfam" id="PF00665">
    <property type="entry name" value="rve"/>
    <property type="match status" value="1"/>
</dbReference>
<evidence type="ECO:0000256" key="7">
    <source>
        <dbReference type="ARBA" id="ARBA00022612"/>
    </source>
</evidence>
<evidence type="ECO:0000256" key="15">
    <source>
        <dbReference type="ARBA" id="ARBA00022758"/>
    </source>
</evidence>
<evidence type="ECO:0000256" key="16">
    <source>
        <dbReference type="ARBA" id="ARBA00022759"/>
    </source>
</evidence>
<keyword evidence="24" id="KW-0695">RNA-directed DNA polymerase</keyword>
<comment type="function">
    <text evidence="34">Capsid protein (CA) is the structural component of the virus-like particle (VLP), forming the shell that encapsulates the genomic RNA-nucleocapsid complex.</text>
</comment>
<evidence type="ECO:0000256" key="17">
    <source>
        <dbReference type="ARBA" id="ARBA00022771"/>
    </source>
</evidence>
<dbReference type="Pfam" id="PF17921">
    <property type="entry name" value="Integrase_H2C2"/>
    <property type="match status" value="1"/>
</dbReference>
<evidence type="ECO:0000256" key="6">
    <source>
        <dbReference type="ARBA" id="ARBA00022490"/>
    </source>
</evidence>
<dbReference type="PROSITE" id="PS00141">
    <property type="entry name" value="ASP_PROTEASE"/>
    <property type="match status" value="1"/>
</dbReference>
<reference evidence="39" key="1">
    <citation type="submission" date="2012-11" db="EMBL/GenBank/DDBJ databases">
        <authorList>
            <person name="Lucero-Rivera Y.E."/>
            <person name="Tovar-Ramirez D."/>
        </authorList>
    </citation>
    <scope>NUCLEOTIDE SEQUENCE</scope>
    <source>
        <tissue evidence="39">Salivary gland</tissue>
    </source>
</reference>
<dbReference type="EC" id="2.7.7.49" evidence="5"/>
<keyword evidence="13" id="KW-0547">Nucleotide-binding</keyword>
<dbReference type="FunFam" id="1.10.340.70:FF:000001">
    <property type="entry name" value="Retrovirus-related Pol polyprotein from transposon gypsy-like Protein"/>
    <property type="match status" value="1"/>
</dbReference>
<evidence type="ECO:0000256" key="2">
    <source>
        <dbReference type="ARBA" id="ARBA00002180"/>
    </source>
</evidence>
<keyword evidence="30" id="KW-0511">Multifunctional enzyme</keyword>
<dbReference type="GO" id="GO:0005634">
    <property type="term" value="C:nucleus"/>
    <property type="evidence" value="ECO:0007669"/>
    <property type="project" value="UniProtKB-SubCell"/>
</dbReference>
<keyword evidence="7" id="KW-1188">Viral release from host cell</keyword>
<dbReference type="Gene3D" id="3.10.10.10">
    <property type="entry name" value="HIV Type 1 Reverse Transcriptase, subunit A, domain 1"/>
    <property type="match status" value="1"/>
</dbReference>
<evidence type="ECO:0000256" key="8">
    <source>
        <dbReference type="ARBA" id="ARBA00022670"/>
    </source>
</evidence>
<dbReference type="InterPro" id="IPR043502">
    <property type="entry name" value="DNA/RNA_pol_sf"/>
</dbReference>
<dbReference type="PANTHER" id="PTHR37984:SF5">
    <property type="entry name" value="PROTEIN NYNRIN-LIKE"/>
    <property type="match status" value="1"/>
</dbReference>
<keyword evidence="21" id="KW-0460">Magnesium</keyword>
<dbReference type="CDD" id="cd09274">
    <property type="entry name" value="RNase_HI_RT_Ty3"/>
    <property type="match status" value="1"/>
</dbReference>
<dbReference type="InterPro" id="IPR000477">
    <property type="entry name" value="RT_dom"/>
</dbReference>
<evidence type="ECO:0000256" key="24">
    <source>
        <dbReference type="ARBA" id="ARBA00022918"/>
    </source>
</evidence>
<keyword evidence="23" id="KW-0229">DNA integration</keyword>
<keyword evidence="8" id="KW-0645">Protease</keyword>
<evidence type="ECO:0000256" key="29">
    <source>
        <dbReference type="ARBA" id="ARBA00023242"/>
    </source>
</evidence>
<evidence type="ECO:0000256" key="12">
    <source>
        <dbReference type="ARBA" id="ARBA00022723"/>
    </source>
</evidence>
<feature type="domain" description="Reverse transcriptase" evidence="37">
    <location>
        <begin position="320"/>
        <end position="499"/>
    </location>
</feature>
<keyword evidence="14" id="KW-0064">Aspartyl protease</keyword>
<dbReference type="GO" id="GO:0004523">
    <property type="term" value="F:RNA-DNA hybrid ribonuclease activity"/>
    <property type="evidence" value="ECO:0007669"/>
    <property type="project" value="UniProtKB-EC"/>
</dbReference>
<dbReference type="GO" id="GO:0003723">
    <property type="term" value="F:RNA binding"/>
    <property type="evidence" value="ECO:0007669"/>
    <property type="project" value="UniProtKB-KW"/>
</dbReference>
<dbReference type="FunFam" id="3.10.10.10:FF:000002">
    <property type="entry name" value="Retrovirus-related Pol polyprotein from transposon 17.6-like protein"/>
    <property type="match status" value="1"/>
</dbReference>
<keyword evidence="9" id="KW-0808">Transferase</keyword>
<evidence type="ECO:0000259" key="37">
    <source>
        <dbReference type="PROSITE" id="PS50878"/>
    </source>
</evidence>
<keyword evidence="10" id="KW-0548">Nucleotidyltransferase</keyword>
<dbReference type="GO" id="GO:0004190">
    <property type="term" value="F:aspartic-type endopeptidase activity"/>
    <property type="evidence" value="ECO:0007669"/>
    <property type="project" value="UniProtKB-KW"/>
</dbReference>
<dbReference type="InterPro" id="IPR036397">
    <property type="entry name" value="RNaseH_sf"/>
</dbReference>
<dbReference type="GO" id="GO:0042575">
    <property type="term" value="C:DNA polymerase complex"/>
    <property type="evidence" value="ECO:0007669"/>
    <property type="project" value="UniProtKB-ARBA"/>
</dbReference>
<evidence type="ECO:0000256" key="10">
    <source>
        <dbReference type="ARBA" id="ARBA00022695"/>
    </source>
</evidence>
<keyword evidence="26" id="KW-0917">Virion maturation</keyword>
<evidence type="ECO:0000256" key="23">
    <source>
        <dbReference type="ARBA" id="ARBA00022908"/>
    </source>
</evidence>
<name>L7LY95_RHIPC</name>
<keyword evidence="12" id="KW-0479">Metal-binding</keyword>
<reference evidence="39" key="2">
    <citation type="journal article" date="2015" name="J. Proteomics">
        <title>Sexual differences in the sialomes of the zebra tick, Rhipicephalus pulchellus.</title>
        <authorList>
            <person name="Tan A.W."/>
            <person name="Francischetti I.M."/>
            <person name="Slovak M."/>
            <person name="Kini R.M."/>
            <person name="Ribeiro J.M."/>
        </authorList>
    </citation>
    <scope>NUCLEOTIDE SEQUENCE</scope>
    <source>
        <tissue evidence="39">Salivary gland</tissue>
    </source>
</reference>
<sequence length="1152" mass="129589">MLKNKVSVCIDGVNTIALVDTGAAISVMSLRFKDCFLGHKVMFAWDRKETFRGVGGEVLRPVGVCSVILTIGGQSFRAEFTVLAHATHDVILGIDLLRECGATLDCATGEIVLQGTLPTASVDDFQAHPPDVLSLSTDVSIPGRAAVFVPVCSSRVRLGPCTGLVEPDHTNAIKKNVLVPRCVIRAIDGHAFLWTVNASTEPVSLPAGLKLGSFEEQTTIDVRVVSESSGISQTTPNYCAELRRMIDKSLSSSEQHALEEVLACYAAVFDFAHDERCTTLPKSRMHHRINTGDATPIRQKPYRVSPSERKVIADQVNDMLKKGVIQESCSPWAAPVILVKKKDNSWRFCVDYRRLNAVTKKDVYPLPRIDDALDCLHSAAYFSSVDLRSGYWQIPMHPSDREKTAFVTPDGLFEFNVMPFGLCNAPATFERFMDSILRGLKWETCMCYLDDVIIFGRTFHEHNQRLSVVLDCVKQAGLILNAKKCHFGERQALVLGYLVDKDGIRPDPHKITAVRNFKPPTTVKDLRSFLGLCSYFRRFIKGFAQLAHPLTDLLRKDTPYQWTVQCEAAFEQLKFLLTSGPLLRHFDPEALTELHTDASGVGVGAVLVQFHGGSQHVIAYASRTLTKAERNYTVTELECLAVVFAVQKFRPYLYGRRFKIVTDHHSLCWLAGLRDPAGRLARWALRLQEYNFSVAYKSGRCHADADCLSRLPSHNVDTDDDDFDNYLATIYSDFPSLDAFGHEQQRDPSLRQIIDATRNSECATPFAIQDGLLYRKNYSSNGAPLLLVVPECLRLAVFRAMHDDITSGHFGFARTLHRIRQRFYWPRLWKTTKQYVASCDVCQRHKQPSTPPAGPLQPLRPPTSPFEKVGIDLLGPFPKSVTGRRWIIVCVDYLTRYTETMAVASATSSDVSWFLLHSIILRHGAPRVVISDRGRQFTADVVEELLRLCGCHYRHSSPYHPQTNGLTERTNRTITNMLSMYVSADHKNWDAVLPFVTYAFNTAKHEVTGYTPFFLLYARHPQSFLDTILPFSSNENASVAQTLCRAEEARRLARLRTLSSHARAKDRYDARHRPVTFSKGDLVWLWTPVRKKGLCQKLLSKYSGPYVITQRLSDVTYVVAKVTAENRRSRNTQVVHIARLKPCKNRSLGLAR</sequence>
<keyword evidence="20" id="KW-0067">ATP-binding</keyword>
<comment type="catalytic activity">
    <reaction evidence="1">
        <text>Endonucleolytic cleavage to 5'-phosphomonoester.</text>
        <dbReference type="EC" id="3.1.26.4"/>
    </reaction>
</comment>
<evidence type="ECO:0000256" key="20">
    <source>
        <dbReference type="ARBA" id="ARBA00022840"/>
    </source>
</evidence>
<dbReference type="GO" id="GO:0003964">
    <property type="term" value="F:RNA-directed DNA polymerase activity"/>
    <property type="evidence" value="ECO:0007669"/>
    <property type="project" value="UniProtKB-KW"/>
</dbReference>
<dbReference type="FunFam" id="3.10.10.10:FF:000007">
    <property type="entry name" value="Retrovirus-related Pol polyprotein from transposon 17.6-like Protein"/>
    <property type="match status" value="1"/>
</dbReference>
<evidence type="ECO:0000259" key="38">
    <source>
        <dbReference type="PROSITE" id="PS50994"/>
    </source>
</evidence>
<comment type="function">
    <text evidence="31">Reverse transcriptase/ribonuclease H (RT) is a multifunctional enzyme that catalyzes the conversion of the retro-elements RNA genome into dsDNA within the VLP. The enzyme displays a DNA polymerase activity that can copy either DNA or RNA templates, and a ribonuclease H (RNase H) activity that cleaves the RNA strand of RNA-DNA heteroduplexes during plus-strand synthesis and hydrolyzes RNA primers. The conversion leads to a linear dsDNA copy of the retrotransposon that includes long terminal repeats (LTRs) at both ends.</text>
</comment>
<evidence type="ECO:0000256" key="14">
    <source>
        <dbReference type="ARBA" id="ARBA00022750"/>
    </source>
</evidence>
<dbReference type="InterPro" id="IPR054465">
    <property type="entry name" value="Integrase_p58-like_C"/>
</dbReference>
<dbReference type="InterPro" id="IPR050951">
    <property type="entry name" value="Retrovirus_Pol_polyprotein"/>
</dbReference>
<evidence type="ECO:0000256" key="34">
    <source>
        <dbReference type="ARBA" id="ARBA00055383"/>
    </source>
</evidence>
<dbReference type="PROSITE" id="PS50994">
    <property type="entry name" value="INTEGRASE"/>
    <property type="match status" value="1"/>
</dbReference>
<dbReference type="InterPro" id="IPR001969">
    <property type="entry name" value="Aspartic_peptidase_AS"/>
</dbReference>
<dbReference type="CDD" id="cd01647">
    <property type="entry name" value="RT_LTR"/>
    <property type="match status" value="1"/>
</dbReference>
<dbReference type="Gene3D" id="3.30.70.270">
    <property type="match status" value="2"/>
</dbReference>
<evidence type="ECO:0000256" key="3">
    <source>
        <dbReference type="ARBA" id="ARBA00004123"/>
    </source>
</evidence>
<dbReference type="SUPFAM" id="SSF53098">
    <property type="entry name" value="Ribonuclease H-like"/>
    <property type="match status" value="1"/>
</dbReference>
<keyword evidence="19" id="KW-0862">Zinc</keyword>
<dbReference type="InterPro" id="IPR043128">
    <property type="entry name" value="Rev_trsase/Diguanyl_cyclase"/>
</dbReference>
<evidence type="ECO:0000256" key="19">
    <source>
        <dbReference type="ARBA" id="ARBA00022833"/>
    </source>
</evidence>
<dbReference type="InterPro" id="IPR012337">
    <property type="entry name" value="RNaseH-like_sf"/>
</dbReference>
<dbReference type="Gene3D" id="2.40.70.10">
    <property type="entry name" value="Acid Proteases"/>
    <property type="match status" value="1"/>
</dbReference>
<dbReference type="InterPro" id="IPR041588">
    <property type="entry name" value="Integrase_H2C2"/>
</dbReference>
<evidence type="ECO:0000256" key="33">
    <source>
        <dbReference type="ARBA" id="ARBA00055265"/>
    </source>
</evidence>
<evidence type="ECO:0000256" key="9">
    <source>
        <dbReference type="ARBA" id="ARBA00022679"/>
    </source>
</evidence>
<dbReference type="Pfam" id="PF00078">
    <property type="entry name" value="RVT_1"/>
    <property type="match status" value="1"/>
</dbReference>
<dbReference type="GO" id="GO:0005737">
    <property type="term" value="C:cytoplasm"/>
    <property type="evidence" value="ECO:0007669"/>
    <property type="project" value="UniProtKB-SubCell"/>
</dbReference>
<keyword evidence="28" id="KW-0233">DNA recombination</keyword>
<keyword evidence="11" id="KW-0540">Nuclease</keyword>
<evidence type="ECO:0000256" key="11">
    <source>
        <dbReference type="ARBA" id="ARBA00022722"/>
    </source>
</evidence>
<evidence type="ECO:0000256" key="26">
    <source>
        <dbReference type="ARBA" id="ARBA00023113"/>
    </source>
</evidence>
<dbReference type="GO" id="GO:0008270">
    <property type="term" value="F:zinc ion binding"/>
    <property type="evidence" value="ECO:0007669"/>
    <property type="project" value="UniProtKB-KW"/>
</dbReference>
<dbReference type="FunFam" id="3.10.20.370:FF:000001">
    <property type="entry name" value="Retrovirus-related Pol polyprotein from transposon 17.6-like protein"/>
    <property type="match status" value="1"/>
</dbReference>
<dbReference type="Gene3D" id="3.30.420.10">
    <property type="entry name" value="Ribonuclease H-like superfamily/Ribonuclease H"/>
    <property type="match status" value="1"/>
</dbReference>
<evidence type="ECO:0000313" key="39">
    <source>
        <dbReference type="EMBL" id="JAA55839.1"/>
    </source>
</evidence>
<dbReference type="PROSITE" id="PS50878">
    <property type="entry name" value="RT_POL"/>
    <property type="match status" value="1"/>
</dbReference>
<dbReference type="AlphaFoldDB" id="L7LY95"/>
<dbReference type="EMBL" id="GACK01009195">
    <property type="protein sequence ID" value="JAA55839.1"/>
    <property type="molecule type" value="mRNA"/>
</dbReference>
<dbReference type="CDD" id="cd00303">
    <property type="entry name" value="retropepsin_like"/>
    <property type="match status" value="1"/>
</dbReference>
<evidence type="ECO:0000256" key="28">
    <source>
        <dbReference type="ARBA" id="ARBA00023172"/>
    </source>
</evidence>
<dbReference type="GO" id="GO:0075523">
    <property type="term" value="P:viral translational frameshifting"/>
    <property type="evidence" value="ECO:0007669"/>
    <property type="project" value="UniProtKB-KW"/>
</dbReference>
<proteinExistence type="evidence at transcript level"/>
<dbReference type="FunFam" id="3.30.70.270:FF:000026">
    <property type="entry name" value="Transposon Ty3-G Gag-Pol polyprotein"/>
    <property type="match status" value="1"/>
</dbReference>
<evidence type="ECO:0000256" key="13">
    <source>
        <dbReference type="ARBA" id="ARBA00022741"/>
    </source>
</evidence>
<keyword evidence="6" id="KW-0963">Cytoplasm</keyword>
<keyword evidence="27" id="KW-0238">DNA-binding</keyword>
<keyword evidence="15" id="KW-0688">Ribosomal frameshifting</keyword>
<evidence type="ECO:0000256" key="30">
    <source>
        <dbReference type="ARBA" id="ARBA00023268"/>
    </source>
</evidence>
<evidence type="ECO:0000256" key="22">
    <source>
        <dbReference type="ARBA" id="ARBA00022884"/>
    </source>
</evidence>
<dbReference type="SUPFAM" id="SSF50630">
    <property type="entry name" value="Acid proteases"/>
    <property type="match status" value="1"/>
</dbReference>
<evidence type="ECO:0000256" key="21">
    <source>
        <dbReference type="ARBA" id="ARBA00022842"/>
    </source>
</evidence>
<dbReference type="GO" id="GO:0003887">
    <property type="term" value="F:DNA-directed DNA polymerase activity"/>
    <property type="evidence" value="ECO:0007669"/>
    <property type="project" value="UniProtKB-KW"/>
</dbReference>
<dbReference type="Pfam" id="PF17917">
    <property type="entry name" value="RT_RNaseH"/>
    <property type="match status" value="1"/>
</dbReference>
<dbReference type="GO" id="GO:0006310">
    <property type="term" value="P:DNA recombination"/>
    <property type="evidence" value="ECO:0007669"/>
    <property type="project" value="UniProtKB-KW"/>
</dbReference>
<evidence type="ECO:0000256" key="27">
    <source>
        <dbReference type="ARBA" id="ARBA00023125"/>
    </source>
</evidence>
<organism evidence="39">
    <name type="scientific">Rhipicephalus pulchellus</name>
    <name type="common">Yellow backed tick</name>
    <name type="synonym">Dermacentor pulchellus</name>
    <dbReference type="NCBI Taxonomy" id="72859"/>
    <lineage>
        <taxon>Eukaryota</taxon>
        <taxon>Metazoa</taxon>
        <taxon>Ecdysozoa</taxon>
        <taxon>Arthropoda</taxon>
        <taxon>Chelicerata</taxon>
        <taxon>Arachnida</taxon>
        <taxon>Acari</taxon>
        <taxon>Parasitiformes</taxon>
        <taxon>Ixodida</taxon>
        <taxon>Ixodoidea</taxon>
        <taxon>Ixodidae</taxon>
        <taxon>Rhipicephalinae</taxon>
        <taxon>Rhipicephalus</taxon>
        <taxon>Rhipicephalus</taxon>
    </lineage>
</organism>
<keyword evidence="16" id="KW-0255">Endonuclease</keyword>
<comment type="function">
    <text evidence="2">The aspartyl protease (PR) mediates the proteolytic cleavages of the Gag and Gag-Pol polyproteins after assembly of the VLP.</text>
</comment>
<evidence type="ECO:0000256" key="36">
    <source>
        <dbReference type="ARBA" id="ARBA00082890"/>
    </source>
</evidence>
<dbReference type="FunFam" id="3.30.420.10:FF:000032">
    <property type="entry name" value="Retrovirus-related Pol polyprotein from transposon 297-like Protein"/>
    <property type="match status" value="1"/>
</dbReference>
<keyword evidence="25" id="KW-0239">DNA-directed DNA polymerase</keyword>